<dbReference type="InterPro" id="IPR009003">
    <property type="entry name" value="Peptidase_S1_PA"/>
</dbReference>
<dbReference type="Gene3D" id="2.40.10.10">
    <property type="entry name" value="Trypsin-like serine proteases"/>
    <property type="match status" value="1"/>
</dbReference>
<organism evidence="3 4">
    <name type="scientific">Microvirga tunisiensis</name>
    <dbReference type="NCBI Taxonomy" id="2108360"/>
    <lineage>
        <taxon>Bacteria</taxon>
        <taxon>Pseudomonadati</taxon>
        <taxon>Pseudomonadota</taxon>
        <taxon>Alphaproteobacteria</taxon>
        <taxon>Hyphomicrobiales</taxon>
        <taxon>Methylobacteriaceae</taxon>
        <taxon>Microvirga</taxon>
    </lineage>
</organism>
<dbReference type="Pfam" id="PF00949">
    <property type="entry name" value="Peptidase_S7"/>
    <property type="match status" value="1"/>
</dbReference>
<proteinExistence type="predicted"/>
<dbReference type="InterPro" id="IPR043504">
    <property type="entry name" value="Peptidase_S1_PA_chymotrypsin"/>
</dbReference>
<evidence type="ECO:0000259" key="2">
    <source>
        <dbReference type="Pfam" id="PF00949"/>
    </source>
</evidence>
<comment type="caution">
    <text evidence="3">The sequence shown here is derived from an EMBL/GenBank/DDBJ whole genome shotgun (WGS) entry which is preliminary data.</text>
</comment>
<dbReference type="GO" id="GO:0003723">
    <property type="term" value="F:RNA binding"/>
    <property type="evidence" value="ECO:0007669"/>
    <property type="project" value="InterPro"/>
</dbReference>
<accession>A0A5N7MKT1</accession>
<dbReference type="InterPro" id="IPR001850">
    <property type="entry name" value="Flavi_NS3_S7"/>
</dbReference>
<evidence type="ECO:0000256" key="1">
    <source>
        <dbReference type="SAM" id="MobiDB-lite"/>
    </source>
</evidence>
<feature type="region of interest" description="Disordered" evidence="1">
    <location>
        <begin position="1"/>
        <end position="50"/>
    </location>
</feature>
<evidence type="ECO:0000313" key="3">
    <source>
        <dbReference type="EMBL" id="MPR27049.1"/>
    </source>
</evidence>
<reference evidence="3 4" key="1">
    <citation type="journal article" date="2019" name="Syst. Appl. Microbiol.">
        <title>Microvirga tunisiensis sp. nov., a root nodule symbiotic bacterium isolated from Lupinus micranthus and L. luteus grown in Northern Tunisia.</title>
        <authorList>
            <person name="Msaddak A."/>
            <person name="Rejili M."/>
            <person name="Duran D."/>
            <person name="Mars M."/>
            <person name="Palacios J.M."/>
            <person name="Ruiz-Argueso T."/>
            <person name="Rey L."/>
            <person name="Imperial J."/>
        </authorList>
    </citation>
    <scope>NUCLEOTIDE SEQUENCE [LARGE SCALE GENOMIC DNA]</scope>
    <source>
        <strain evidence="3 4">Lmie10</strain>
    </source>
</reference>
<gene>
    <name evidence="3" type="ORF">FS320_17960</name>
</gene>
<dbReference type="Proteomes" id="UP000403266">
    <property type="component" value="Unassembled WGS sequence"/>
</dbReference>
<dbReference type="SUPFAM" id="SSF50494">
    <property type="entry name" value="Trypsin-like serine proteases"/>
    <property type="match status" value="1"/>
</dbReference>
<dbReference type="GO" id="GO:0003724">
    <property type="term" value="F:RNA helicase activity"/>
    <property type="evidence" value="ECO:0007669"/>
    <property type="project" value="InterPro"/>
</dbReference>
<feature type="domain" description="Peptidase S7" evidence="2">
    <location>
        <begin position="10"/>
        <end position="32"/>
    </location>
</feature>
<dbReference type="AlphaFoldDB" id="A0A5N7MKT1"/>
<feature type="compositionally biased region" description="Low complexity" evidence="1">
    <location>
        <begin position="1"/>
        <end position="11"/>
    </location>
</feature>
<dbReference type="RefSeq" id="WP_162003071.1">
    <property type="nucleotide sequence ID" value="NZ_VOSJ01000071.1"/>
</dbReference>
<evidence type="ECO:0000313" key="4">
    <source>
        <dbReference type="Proteomes" id="UP000403266"/>
    </source>
</evidence>
<dbReference type="EMBL" id="VOSK01000070">
    <property type="protein sequence ID" value="MPR27049.1"/>
    <property type="molecule type" value="Genomic_DNA"/>
</dbReference>
<dbReference type="GO" id="GO:0005524">
    <property type="term" value="F:ATP binding"/>
    <property type="evidence" value="ECO:0007669"/>
    <property type="project" value="InterPro"/>
</dbReference>
<keyword evidence="4" id="KW-1185">Reference proteome</keyword>
<protein>
    <recommendedName>
        <fullName evidence="2">Peptidase S7 domain-containing protein</fullName>
    </recommendedName>
</protein>
<sequence length="50" mass="5121">MHDSDPQSGPHGSSGGPVLNSRDEVVGLYSRSSPNGNAVSVTLDGLQDLL</sequence>
<feature type="compositionally biased region" description="Polar residues" evidence="1">
    <location>
        <begin position="30"/>
        <end position="40"/>
    </location>
</feature>
<name>A0A5N7MKT1_9HYPH</name>